<evidence type="ECO:0000256" key="11">
    <source>
        <dbReference type="ARBA" id="ARBA00023303"/>
    </source>
</evidence>
<reference evidence="13 14" key="1">
    <citation type="journal article" date="2002" name="Science">
        <title>The genome sequence of the malaria mosquito Anopheles gambiae.</title>
        <authorList>
            <person name="Holt R.A."/>
            <person name="Subramanian G.M."/>
            <person name="Halpern A."/>
            <person name="Sutton G.G."/>
            <person name="Charlab R."/>
            <person name="Nusskern D.R."/>
            <person name="Wincker P."/>
            <person name="Clark A.G."/>
            <person name="Ribeiro J.M."/>
            <person name="Wides R."/>
            <person name="Salzberg S.L."/>
            <person name="Loftus B."/>
            <person name="Yandell M."/>
            <person name="Majoros W.H."/>
            <person name="Rusch D.B."/>
            <person name="Lai Z."/>
            <person name="Kraft C.L."/>
            <person name="Abril J.F."/>
            <person name="Anthouard V."/>
            <person name="Arensburger P."/>
            <person name="Atkinson P.W."/>
            <person name="Baden H."/>
            <person name="de Berardinis V."/>
            <person name="Baldwin D."/>
            <person name="Benes V."/>
            <person name="Biedler J."/>
            <person name="Blass C."/>
            <person name="Bolanos R."/>
            <person name="Boscus D."/>
            <person name="Barnstead M."/>
            <person name="Cai S."/>
            <person name="Center A."/>
            <person name="Chaturverdi K."/>
            <person name="Christophides G.K."/>
            <person name="Chrystal M.A."/>
            <person name="Clamp M."/>
            <person name="Cravchik A."/>
            <person name="Curwen V."/>
            <person name="Dana A."/>
            <person name="Delcher A."/>
            <person name="Dew I."/>
            <person name="Evans C.A."/>
            <person name="Flanigan M."/>
            <person name="Grundschober-Freimoser A."/>
            <person name="Friedli L."/>
            <person name="Gu Z."/>
            <person name="Guan P."/>
            <person name="Guigo R."/>
            <person name="Hillenmeyer M.E."/>
            <person name="Hladun S.L."/>
            <person name="Hogan J.R."/>
            <person name="Hong Y.S."/>
            <person name="Hoover J."/>
            <person name="Jaillon O."/>
            <person name="Ke Z."/>
            <person name="Kodira C."/>
            <person name="Kokoza E."/>
            <person name="Koutsos A."/>
            <person name="Letunic I."/>
            <person name="Levitsky A."/>
            <person name="Liang Y."/>
            <person name="Lin J.J."/>
            <person name="Lobo N.F."/>
            <person name="Lopez J.R."/>
            <person name="Malek J.A."/>
            <person name="McIntosh T.C."/>
            <person name="Meister S."/>
            <person name="Miller J."/>
            <person name="Mobarry C."/>
            <person name="Mongin E."/>
            <person name="Murphy S.D."/>
            <person name="O'Brochta D.A."/>
            <person name="Pfannkoch C."/>
            <person name="Qi R."/>
            <person name="Regier M.A."/>
            <person name="Remington K."/>
            <person name="Shao H."/>
            <person name="Sharakhova M.V."/>
            <person name="Sitter C.D."/>
            <person name="Shetty J."/>
            <person name="Smith T.J."/>
            <person name="Strong R."/>
            <person name="Sun J."/>
            <person name="Thomasova D."/>
            <person name="Ton L.Q."/>
            <person name="Topalis P."/>
            <person name="Tu Z."/>
            <person name="Unger M.F."/>
            <person name="Walenz B."/>
            <person name="Wang A."/>
            <person name="Wang J."/>
            <person name="Wang M."/>
            <person name="Wang X."/>
            <person name="Woodford K.J."/>
            <person name="Wortman J.R."/>
            <person name="Wu M."/>
            <person name="Yao A."/>
            <person name="Zdobnov E.M."/>
            <person name="Zhang H."/>
            <person name="Zhao Q."/>
            <person name="Zhao S."/>
            <person name="Zhu S.C."/>
            <person name="Zhimulev I."/>
            <person name="Coluzzi M."/>
            <person name="della Torre A."/>
            <person name="Roth C.W."/>
            <person name="Louis C."/>
            <person name="Kalush F."/>
            <person name="Mural R.J."/>
            <person name="Myers E.W."/>
            <person name="Adams M.D."/>
            <person name="Smith H.O."/>
            <person name="Broder S."/>
            <person name="Gardner M.J."/>
            <person name="Fraser C.M."/>
            <person name="Birney E."/>
            <person name="Bork P."/>
            <person name="Brey P.T."/>
            <person name="Venter J.C."/>
            <person name="Weissenbach J."/>
            <person name="Kafatos F.C."/>
            <person name="Collins F.H."/>
            <person name="Hoffman S.L."/>
        </authorList>
    </citation>
    <scope>NUCLEOTIDE SEQUENCE [LARGE SCALE GENOMIC DNA]</scope>
    <source>
        <strain evidence="13 14">PEST</strain>
    </source>
</reference>
<keyword evidence="5 12" id="KW-0812">Transmembrane</keyword>
<keyword evidence="10 12" id="KW-0739">Sodium transport</keyword>
<dbReference type="GO" id="GO:0035725">
    <property type="term" value="P:sodium ion transmembrane transport"/>
    <property type="evidence" value="ECO:0000318"/>
    <property type="project" value="GO_Central"/>
</dbReference>
<evidence type="ECO:0000256" key="4">
    <source>
        <dbReference type="ARBA" id="ARBA00022461"/>
    </source>
</evidence>
<keyword evidence="14" id="KW-1185">Reference proteome</keyword>
<evidence type="ECO:0000256" key="1">
    <source>
        <dbReference type="ARBA" id="ARBA00004141"/>
    </source>
</evidence>
<evidence type="ECO:0000256" key="7">
    <source>
        <dbReference type="ARBA" id="ARBA00023053"/>
    </source>
</evidence>
<name>A0A1S4H812_ANOGA</name>
<dbReference type="EMBL" id="AAAB01008986">
    <property type="status" value="NOT_ANNOTATED_CDS"/>
    <property type="molecule type" value="Genomic_DNA"/>
</dbReference>
<reference evidence="13" key="3">
    <citation type="submission" date="2020-05" db="UniProtKB">
        <authorList>
            <consortium name="EnsemblMetazoa"/>
        </authorList>
    </citation>
    <scope>IDENTIFICATION</scope>
    <source>
        <strain evidence="13">PEST</strain>
    </source>
</reference>
<comment type="similarity">
    <text evidence="2 12">Belongs to the amiloride-sensitive sodium channel (TC 1.A.6) family.</text>
</comment>
<dbReference type="InParanoid" id="A0A1S4H812"/>
<accession>A0A1S4H812</accession>
<dbReference type="PRINTS" id="PR01078">
    <property type="entry name" value="AMINACHANNEL"/>
</dbReference>
<keyword evidence="11 12" id="KW-0407">Ion channel</keyword>
<evidence type="ECO:0000313" key="14">
    <source>
        <dbReference type="Proteomes" id="UP000007062"/>
    </source>
</evidence>
<evidence type="ECO:0000256" key="8">
    <source>
        <dbReference type="ARBA" id="ARBA00023065"/>
    </source>
</evidence>
<dbReference type="GO" id="GO:0005886">
    <property type="term" value="C:plasma membrane"/>
    <property type="evidence" value="ECO:0000318"/>
    <property type="project" value="GO_Central"/>
</dbReference>
<evidence type="ECO:0000256" key="5">
    <source>
        <dbReference type="ARBA" id="ARBA00022692"/>
    </source>
</evidence>
<dbReference type="Gene3D" id="1.10.287.770">
    <property type="entry name" value="YojJ-like"/>
    <property type="match status" value="1"/>
</dbReference>
<comment type="subcellular location">
    <subcellularLocation>
        <location evidence="1">Membrane</location>
        <topology evidence="1">Multi-pass membrane protein</topology>
    </subcellularLocation>
</comment>
<dbReference type="Pfam" id="PF00858">
    <property type="entry name" value="ASC"/>
    <property type="match status" value="1"/>
</dbReference>
<keyword evidence="9" id="KW-0472">Membrane</keyword>
<keyword evidence="8 12" id="KW-0406">Ion transport</keyword>
<evidence type="ECO:0000256" key="12">
    <source>
        <dbReference type="RuleBase" id="RU000679"/>
    </source>
</evidence>
<dbReference type="AlphaFoldDB" id="A0A1S4H812"/>
<dbReference type="Gene3D" id="2.60.470.10">
    <property type="entry name" value="Acid-sensing ion channels like domains"/>
    <property type="match status" value="1"/>
</dbReference>
<keyword evidence="7" id="KW-0915">Sodium</keyword>
<dbReference type="InterPro" id="IPR001873">
    <property type="entry name" value="ENaC"/>
</dbReference>
<organism evidence="13 14">
    <name type="scientific">Anopheles gambiae</name>
    <name type="common">African malaria mosquito</name>
    <dbReference type="NCBI Taxonomy" id="7165"/>
    <lineage>
        <taxon>Eukaryota</taxon>
        <taxon>Metazoa</taxon>
        <taxon>Ecdysozoa</taxon>
        <taxon>Arthropoda</taxon>
        <taxon>Hexapoda</taxon>
        <taxon>Insecta</taxon>
        <taxon>Pterygota</taxon>
        <taxon>Neoptera</taxon>
        <taxon>Endopterygota</taxon>
        <taxon>Diptera</taxon>
        <taxon>Nematocera</taxon>
        <taxon>Culicoidea</taxon>
        <taxon>Culicidae</taxon>
        <taxon>Anophelinae</taxon>
        <taxon>Anopheles</taxon>
    </lineage>
</organism>
<evidence type="ECO:0000256" key="3">
    <source>
        <dbReference type="ARBA" id="ARBA00022448"/>
    </source>
</evidence>
<dbReference type="EnsemblMetazoa" id="AGAP011611-RA">
    <property type="protein sequence ID" value="AGAP011611-PA"/>
    <property type="gene ID" value="AGAP011611"/>
</dbReference>
<evidence type="ECO:0000256" key="2">
    <source>
        <dbReference type="ARBA" id="ARBA00007193"/>
    </source>
</evidence>
<evidence type="ECO:0000256" key="9">
    <source>
        <dbReference type="ARBA" id="ARBA00023136"/>
    </source>
</evidence>
<keyword evidence="6" id="KW-1133">Transmembrane helix</keyword>
<evidence type="ECO:0000256" key="10">
    <source>
        <dbReference type="ARBA" id="ARBA00023201"/>
    </source>
</evidence>
<dbReference type="GO" id="GO:0015280">
    <property type="term" value="F:ligand-gated sodium channel activity"/>
    <property type="evidence" value="ECO:0000318"/>
    <property type="project" value="GO_Central"/>
</dbReference>
<protein>
    <submittedName>
        <fullName evidence="13">Uncharacterized protein</fullName>
    </submittedName>
</protein>
<reference evidence="13 14" key="2">
    <citation type="journal article" date="2004" name="Trends Parasitol.">
        <title>The Anopheles gambiae genome: an update.</title>
        <authorList>
            <person name="Mongin E."/>
            <person name="Louis C."/>
            <person name="Holt R.A."/>
            <person name="Birney E."/>
            <person name="Collins F.H."/>
        </authorList>
    </citation>
    <scope>NUCLEOTIDE SEQUENCE [LARGE SCALE GENOMIC DNA]</scope>
    <source>
        <strain evidence="13 14">PEST</strain>
    </source>
</reference>
<dbReference type="PANTHER" id="PTHR11690:SF288">
    <property type="entry name" value="AMILORIDE-SENSITIVE NA+ CHANNEL-RELATED"/>
    <property type="match status" value="1"/>
</dbReference>
<dbReference type="VEuPathDB" id="VectorBase:AGAP011611"/>
<dbReference type="PANTHER" id="PTHR11690">
    <property type="entry name" value="AMILORIDE-SENSITIVE SODIUM CHANNEL-RELATED"/>
    <property type="match status" value="1"/>
</dbReference>
<dbReference type="VEuPathDB" id="VectorBase:AGAMI1_013331"/>
<evidence type="ECO:0000313" key="13">
    <source>
        <dbReference type="EnsemblMetazoa" id="AGAP011611-PA"/>
    </source>
</evidence>
<keyword evidence="4 12" id="KW-0894">Sodium channel</keyword>
<evidence type="ECO:0000256" key="6">
    <source>
        <dbReference type="ARBA" id="ARBA00022989"/>
    </source>
</evidence>
<keyword evidence="3 12" id="KW-0813">Transport</keyword>
<sequence>MAPASIPIRLYSDRAAKFVRQSRPITVHKLRRTRNAGLNIFRDYCGNSSIHGFKYFVGNGRTRVEKVFWIAMCVLSIYGCASLIETVYDKWTRSPVVVTFAEKPTPVHDIPFPAVTICPVTKVKSKVLNFTTIYQHLVNGGNVTDEDYDRFLAMIQVCDFSFNKYLVKQQFDDNLVHLLQEMAPPFEELFLMCIWRGKYVNCSDLFEPTLTERGICYTFNGLGADDILRKEEYHQDFEHLGEKRSSENWSMEHGYRPNIGLKAYPRRVASPGSTAGLFVGLKSELSDMDYLCGNSFQGYQSQLHTPNQCPQISNQNIRIPMNQALTVSVDPLQITTSENVMSYSPEKRLCYYPHERYLRFFRLYTKGNCELECLSNFTLHMCGCVLFSMPRAANVHICGLAKLACCEEAESILQEQGLGSVDNSTKMLLQSCNCLPACIFLKYKTEISQSHFDWRRLTDTIHICEKELNNSELSSLAVYYKEAQFISIKRNQLFGLNDFIANCGGILGLFMGVSLLSIVEMLYFFTMKPLINYCMRRSRNSSKIATVEPYVPGGTYSITFNKFIRDAA</sequence>
<proteinExistence type="inferred from homology"/>
<dbReference type="Proteomes" id="UP000007062">
    <property type="component" value="Chromosome 3L"/>
</dbReference>